<organism evidence="1 2">
    <name type="scientific">Metarhizium robertsii</name>
    <dbReference type="NCBI Taxonomy" id="568076"/>
    <lineage>
        <taxon>Eukaryota</taxon>
        <taxon>Fungi</taxon>
        <taxon>Dikarya</taxon>
        <taxon>Ascomycota</taxon>
        <taxon>Pezizomycotina</taxon>
        <taxon>Sordariomycetes</taxon>
        <taxon>Hypocreomycetidae</taxon>
        <taxon>Hypocreales</taxon>
        <taxon>Clavicipitaceae</taxon>
        <taxon>Metarhizium</taxon>
    </lineage>
</organism>
<comment type="caution">
    <text evidence="1">The sequence shown here is derived from an EMBL/GenBank/DDBJ whole genome shotgun (WGS) entry which is preliminary data.</text>
</comment>
<accession>A0A0A1US51</accession>
<dbReference type="AlphaFoldDB" id="A0A0A1US51"/>
<name>A0A0A1US51_9HYPO</name>
<proteinExistence type="predicted"/>
<dbReference type="OrthoDB" id="4932428at2759"/>
<gene>
    <name evidence="1" type="ORF">X797_007811</name>
</gene>
<protein>
    <submittedName>
        <fullName evidence="1">Uncharacterized protein</fullName>
    </submittedName>
</protein>
<dbReference type="Proteomes" id="UP000030151">
    <property type="component" value="Unassembled WGS sequence"/>
</dbReference>
<evidence type="ECO:0000313" key="1">
    <source>
        <dbReference type="EMBL" id="EXU99088.1"/>
    </source>
</evidence>
<reference evidence="1 2" key="1">
    <citation type="submission" date="2014-02" db="EMBL/GenBank/DDBJ databases">
        <title>The genome sequence of the entomopathogenic fungus Metarhizium robertsii ARSEF 2575.</title>
        <authorList>
            <person name="Giuliano Garisto Donzelli B."/>
            <person name="Roe B.A."/>
            <person name="Macmil S.L."/>
            <person name="Krasnoff S.B."/>
            <person name="Gibson D.M."/>
        </authorList>
    </citation>
    <scope>NUCLEOTIDE SEQUENCE [LARGE SCALE GENOMIC DNA]</scope>
    <source>
        <strain evidence="1 2">ARSEF 2575</strain>
    </source>
</reference>
<dbReference type="EMBL" id="JELW01000021">
    <property type="protein sequence ID" value="EXU99088.1"/>
    <property type="molecule type" value="Genomic_DNA"/>
</dbReference>
<sequence>MAPKKATSTSWTPPQPSVSQLIETLNTHRVNTLTELVRIERIAGSCADPNDAAAFQQPMTRAWIHYVTSHQLASELLGLTPNYPMTGDVVRDAYSRVREDPASNRSWNLAWLCLTKMKDDGLLAAYAALEAIKPAMWGSKMPSAADVAQLANCFEAEWTAAVDMLLRHWERSPTWY</sequence>
<evidence type="ECO:0000313" key="2">
    <source>
        <dbReference type="Proteomes" id="UP000030151"/>
    </source>
</evidence>
<dbReference type="eggNOG" id="ENOG502S5KU">
    <property type="taxonomic scope" value="Eukaryota"/>
</dbReference>
<dbReference type="HOGENOM" id="CLU_082453_1_0_1"/>